<name>A0ABD6AXD5_9EURY</name>
<feature type="transmembrane region" description="Helical" evidence="2">
    <location>
        <begin position="100"/>
        <end position="125"/>
    </location>
</feature>
<comment type="caution">
    <text evidence="3">The sequence shown here is derived from an EMBL/GenBank/DDBJ whole genome shotgun (WGS) entry which is preliminary data.</text>
</comment>
<keyword evidence="4" id="KW-1185">Reference proteome</keyword>
<feature type="transmembrane region" description="Helical" evidence="2">
    <location>
        <begin position="68"/>
        <end position="88"/>
    </location>
</feature>
<keyword evidence="2" id="KW-0472">Membrane</keyword>
<protein>
    <submittedName>
        <fullName evidence="3">Uncharacterized protein</fullName>
    </submittedName>
</protein>
<gene>
    <name evidence="3" type="ORF">ACFSBT_09640</name>
</gene>
<feature type="region of interest" description="Disordered" evidence="1">
    <location>
        <begin position="1"/>
        <end position="23"/>
    </location>
</feature>
<dbReference type="AlphaFoldDB" id="A0ABD6AXD5"/>
<proteinExistence type="predicted"/>
<feature type="transmembrane region" description="Helical" evidence="2">
    <location>
        <begin position="206"/>
        <end position="226"/>
    </location>
</feature>
<evidence type="ECO:0000313" key="3">
    <source>
        <dbReference type="EMBL" id="MFD1513539.1"/>
    </source>
</evidence>
<evidence type="ECO:0000256" key="2">
    <source>
        <dbReference type="SAM" id="Phobius"/>
    </source>
</evidence>
<keyword evidence="2" id="KW-0812">Transmembrane</keyword>
<dbReference type="RefSeq" id="WP_250873514.1">
    <property type="nucleotide sequence ID" value="NZ_JALXFV010000004.1"/>
</dbReference>
<feature type="transmembrane region" description="Helical" evidence="2">
    <location>
        <begin position="175"/>
        <end position="194"/>
    </location>
</feature>
<evidence type="ECO:0000313" key="4">
    <source>
        <dbReference type="Proteomes" id="UP001597187"/>
    </source>
</evidence>
<keyword evidence="2" id="KW-1133">Transmembrane helix</keyword>
<dbReference type="EMBL" id="JBHUDC010000004">
    <property type="protein sequence ID" value="MFD1513539.1"/>
    <property type="molecule type" value="Genomic_DNA"/>
</dbReference>
<organism evidence="3 4">
    <name type="scientific">Halomarina rubra</name>
    <dbReference type="NCBI Taxonomy" id="2071873"/>
    <lineage>
        <taxon>Archaea</taxon>
        <taxon>Methanobacteriati</taxon>
        <taxon>Methanobacteriota</taxon>
        <taxon>Stenosarchaea group</taxon>
        <taxon>Halobacteria</taxon>
        <taxon>Halobacteriales</taxon>
        <taxon>Natronomonadaceae</taxon>
        <taxon>Halomarina</taxon>
    </lineage>
</organism>
<dbReference type="Proteomes" id="UP001597187">
    <property type="component" value="Unassembled WGS sequence"/>
</dbReference>
<evidence type="ECO:0000256" key="1">
    <source>
        <dbReference type="SAM" id="MobiDB-lite"/>
    </source>
</evidence>
<accession>A0ABD6AXD5</accession>
<feature type="transmembrane region" description="Helical" evidence="2">
    <location>
        <begin position="145"/>
        <end position="168"/>
    </location>
</feature>
<feature type="transmembrane region" description="Helical" evidence="2">
    <location>
        <begin position="41"/>
        <end position="62"/>
    </location>
</feature>
<sequence length="239" mass="24814">MNYDQQRSESVPARARPPGDGEAGARPWWTRFAPDVEPWNYLPGVLAGLVGCGVFLVLHALWILPIWFVAPVGVVVAGLGGALVDVAFRTVEPRLPAGLFGRSLALCVGSVLVLVPTVALVQVGAPYLPTVDGAVRTAAVDVPAVALRFVVEFLLVTALAGAGVGWLLTRRRRGALAVAAGAVAIALGPGHNLPFFQVAVHPGPTLTAYLLTLVPLVVASVVLVVVDGRYGPTHATPHG</sequence>
<reference evidence="3 4" key="1">
    <citation type="journal article" date="2019" name="Int. J. Syst. Evol. Microbiol.">
        <title>The Global Catalogue of Microorganisms (GCM) 10K type strain sequencing project: providing services to taxonomists for standard genome sequencing and annotation.</title>
        <authorList>
            <consortium name="The Broad Institute Genomics Platform"/>
            <consortium name="The Broad Institute Genome Sequencing Center for Infectious Disease"/>
            <person name="Wu L."/>
            <person name="Ma J."/>
        </authorList>
    </citation>
    <scope>NUCLEOTIDE SEQUENCE [LARGE SCALE GENOMIC DNA]</scope>
    <source>
        <strain evidence="3 4">CGMCC 1.12563</strain>
    </source>
</reference>